<dbReference type="GeneID" id="33361442"/>
<sequence length="149" mass="17793">MKISLNLFFSMFQGKWTSKTSMYLLKSKKKIEYNYETNLNINNHFFHIHSQINTSYYYTTSIKYDRSLFIRTINITINNQEKNIDFVLNYKILSKKLLKVYGKIPGSNLIYNEYLYVINKNLIICLGLVKELNSNHHTAFLTQSHIRFK</sequence>
<proteinExistence type="predicted"/>
<keyword evidence="1" id="KW-0150">Chloroplast</keyword>
<dbReference type="AlphaFoldDB" id="A0A1Z1MPW6"/>
<evidence type="ECO:0000313" key="1">
    <source>
        <dbReference type="EMBL" id="ARW68098.1"/>
    </source>
</evidence>
<organism evidence="1">
    <name type="scientific">Cliftonaea pectinata</name>
    <dbReference type="NCBI Taxonomy" id="2007206"/>
    <lineage>
        <taxon>Eukaryota</taxon>
        <taxon>Rhodophyta</taxon>
        <taxon>Florideophyceae</taxon>
        <taxon>Rhodymeniophycidae</taxon>
        <taxon>Ceramiales</taxon>
        <taxon>Rhodomelaceae</taxon>
        <taxon>Polyzonieae</taxon>
        <taxon>Cliftonaea</taxon>
    </lineage>
</organism>
<name>A0A1Z1MPW6_9FLOR</name>
<accession>A0A1Z1MPW6</accession>
<geneLocation type="chloroplast" evidence="1"/>
<dbReference type="RefSeq" id="YP_009398886.1">
    <property type="nucleotide sequence ID" value="NC_035294.1"/>
</dbReference>
<protein>
    <submittedName>
        <fullName evidence="1">Uncharacterized protein</fullName>
    </submittedName>
</protein>
<dbReference type="EMBL" id="MF101450">
    <property type="protein sequence ID" value="ARW68098.1"/>
    <property type="molecule type" value="Genomic_DNA"/>
</dbReference>
<reference evidence="1" key="1">
    <citation type="journal article" date="2017" name="J. Phycol.">
        <title>Analysis of chloroplast genomes and a supermatrix inform reclassification of the Rhodomelaceae (Rhodophyta).</title>
        <authorList>
            <person name="Diaz-Tapia P."/>
            <person name="Maggs C.A."/>
            <person name="West J.A."/>
            <person name="Verbruggen H."/>
        </authorList>
    </citation>
    <scope>NUCLEOTIDE SEQUENCE</scope>
    <source>
        <strain evidence="1">PD1561</strain>
    </source>
</reference>
<keyword evidence="1" id="KW-0934">Plastid</keyword>
<gene>
    <name evidence="1" type="primary">ycf58</name>
</gene>